<dbReference type="InterPro" id="IPR006083">
    <property type="entry name" value="PRK/URK"/>
</dbReference>
<dbReference type="Gene3D" id="3.40.50.300">
    <property type="entry name" value="P-loop containing nucleotide triphosphate hydrolases"/>
    <property type="match status" value="1"/>
</dbReference>
<dbReference type="GO" id="GO:0005524">
    <property type="term" value="F:ATP binding"/>
    <property type="evidence" value="ECO:0007669"/>
    <property type="project" value="InterPro"/>
</dbReference>
<dbReference type="EC" id="2.7.1.48" evidence="2"/>
<evidence type="ECO:0000313" key="2">
    <source>
        <dbReference type="EMBL" id="MPL69865.1"/>
    </source>
</evidence>
<evidence type="ECO:0000259" key="1">
    <source>
        <dbReference type="Pfam" id="PF00485"/>
    </source>
</evidence>
<dbReference type="Pfam" id="PF00485">
    <property type="entry name" value="PRK"/>
    <property type="match status" value="1"/>
</dbReference>
<accession>A0A644TSL6</accession>
<organism evidence="2">
    <name type="scientific">bioreactor metagenome</name>
    <dbReference type="NCBI Taxonomy" id="1076179"/>
    <lineage>
        <taxon>unclassified sequences</taxon>
        <taxon>metagenomes</taxon>
        <taxon>ecological metagenomes</taxon>
    </lineage>
</organism>
<sequence length="212" mass="24636">MLNDILLLNKKHEFAARTILEKVMAEKTDKYIITISGEVETGKCEVAHMLGKLLKKEGVRVKLLHMDNYYKIPPLERTEWRKRHGLESVGYDEYDWDVVNRTLAGFKEGKLTTLPCVDLFTGQIDQLTTNFAGIEVLIIEGLYSVKIEEANLKVFIEQTYRDTIEEQIASGKEELDEFRMQILEREHQVVQSLKPLADFYLDFDTASEIFHY</sequence>
<gene>
    <name evidence="2" type="primary">udk_3</name>
    <name evidence="2" type="ORF">SDC9_15614</name>
</gene>
<protein>
    <submittedName>
        <fullName evidence="2">Uridine kinase</fullName>
        <ecNumber evidence="2">2.7.1.48</ecNumber>
    </submittedName>
</protein>
<dbReference type="GO" id="GO:0004849">
    <property type="term" value="F:uridine kinase activity"/>
    <property type="evidence" value="ECO:0007669"/>
    <property type="project" value="UniProtKB-EC"/>
</dbReference>
<dbReference type="InterPro" id="IPR027417">
    <property type="entry name" value="P-loop_NTPase"/>
</dbReference>
<name>A0A644TSL6_9ZZZZ</name>
<dbReference type="EMBL" id="VSSQ01000049">
    <property type="protein sequence ID" value="MPL69865.1"/>
    <property type="molecule type" value="Genomic_DNA"/>
</dbReference>
<dbReference type="SUPFAM" id="SSF52540">
    <property type="entry name" value="P-loop containing nucleoside triphosphate hydrolases"/>
    <property type="match status" value="1"/>
</dbReference>
<reference evidence="2" key="1">
    <citation type="submission" date="2019-08" db="EMBL/GenBank/DDBJ databases">
        <authorList>
            <person name="Kucharzyk K."/>
            <person name="Murdoch R.W."/>
            <person name="Higgins S."/>
            <person name="Loffler F."/>
        </authorList>
    </citation>
    <scope>NUCLEOTIDE SEQUENCE</scope>
</reference>
<dbReference type="AlphaFoldDB" id="A0A644TSL6"/>
<keyword evidence="2" id="KW-0808">Transferase</keyword>
<comment type="caution">
    <text evidence="2">The sequence shown here is derived from an EMBL/GenBank/DDBJ whole genome shotgun (WGS) entry which is preliminary data.</text>
</comment>
<proteinExistence type="predicted"/>
<keyword evidence="2" id="KW-0418">Kinase</keyword>
<feature type="domain" description="Phosphoribulokinase/uridine kinase" evidence="1">
    <location>
        <begin position="32"/>
        <end position="149"/>
    </location>
</feature>